<name>A0A921E838_9BACT</name>
<dbReference type="Proteomes" id="UP000711407">
    <property type="component" value="Unassembled WGS sequence"/>
</dbReference>
<feature type="chain" id="PRO_5038001447" evidence="1">
    <location>
        <begin position="28"/>
        <end position="111"/>
    </location>
</feature>
<keyword evidence="1" id="KW-0732">Signal</keyword>
<feature type="signal peptide" evidence="1">
    <location>
        <begin position="1"/>
        <end position="27"/>
    </location>
</feature>
<dbReference type="PROSITE" id="PS51257">
    <property type="entry name" value="PROKAR_LIPOPROTEIN"/>
    <property type="match status" value="1"/>
</dbReference>
<reference evidence="2" key="2">
    <citation type="submission" date="2021-09" db="EMBL/GenBank/DDBJ databases">
        <authorList>
            <person name="Gilroy R."/>
        </authorList>
    </citation>
    <scope>NUCLEOTIDE SEQUENCE</scope>
    <source>
        <strain evidence="2">4100</strain>
    </source>
</reference>
<evidence type="ECO:0000256" key="1">
    <source>
        <dbReference type="SAM" id="SignalP"/>
    </source>
</evidence>
<organism evidence="2 3">
    <name type="scientific">Candidatus Amulumruptor caecigallinarius</name>
    <dbReference type="NCBI Taxonomy" id="2109911"/>
    <lineage>
        <taxon>Bacteria</taxon>
        <taxon>Pseudomonadati</taxon>
        <taxon>Bacteroidota</taxon>
        <taxon>Bacteroidia</taxon>
        <taxon>Bacteroidales</taxon>
        <taxon>Muribaculaceae</taxon>
        <taxon>Candidatus Amulumruptor</taxon>
    </lineage>
</organism>
<sequence length="111" mass="11960">MKLPLHTVSTALLSAAFLLIASLSSCSTDGKKQSDTRATAQRAYNLGIEDANAIISECHTETAIRVRLLDIRAKATNIKGRVSADAASDYLRGFRHGLEQHGDTLATTLFD</sequence>
<evidence type="ECO:0000313" key="3">
    <source>
        <dbReference type="Proteomes" id="UP000711407"/>
    </source>
</evidence>
<gene>
    <name evidence="2" type="ORF">K8V47_03970</name>
</gene>
<protein>
    <submittedName>
        <fullName evidence="2">Uncharacterized protein</fullName>
    </submittedName>
</protein>
<dbReference type="AlphaFoldDB" id="A0A921E838"/>
<evidence type="ECO:0000313" key="2">
    <source>
        <dbReference type="EMBL" id="HJE38900.1"/>
    </source>
</evidence>
<reference evidence="2" key="1">
    <citation type="journal article" date="2021" name="PeerJ">
        <title>Extensive microbial diversity within the chicken gut microbiome revealed by metagenomics and culture.</title>
        <authorList>
            <person name="Gilroy R."/>
            <person name="Ravi A."/>
            <person name="Getino M."/>
            <person name="Pursley I."/>
            <person name="Horton D.L."/>
            <person name="Alikhan N.F."/>
            <person name="Baker D."/>
            <person name="Gharbi K."/>
            <person name="Hall N."/>
            <person name="Watson M."/>
            <person name="Adriaenssens E.M."/>
            <person name="Foster-Nyarko E."/>
            <person name="Jarju S."/>
            <person name="Secka A."/>
            <person name="Antonio M."/>
            <person name="Oren A."/>
            <person name="Chaudhuri R.R."/>
            <person name="La Ragione R."/>
            <person name="Hildebrand F."/>
            <person name="Pallen M.J."/>
        </authorList>
    </citation>
    <scope>NUCLEOTIDE SEQUENCE</scope>
    <source>
        <strain evidence="2">4100</strain>
    </source>
</reference>
<proteinExistence type="predicted"/>
<accession>A0A921E838</accession>
<dbReference type="EMBL" id="DYXT01000022">
    <property type="protein sequence ID" value="HJE38900.1"/>
    <property type="molecule type" value="Genomic_DNA"/>
</dbReference>
<comment type="caution">
    <text evidence="2">The sequence shown here is derived from an EMBL/GenBank/DDBJ whole genome shotgun (WGS) entry which is preliminary data.</text>
</comment>